<dbReference type="InterPro" id="IPR028112">
    <property type="entry name" value="DNA_PolC-type_N_I"/>
</dbReference>
<dbReference type="InterPro" id="IPR004365">
    <property type="entry name" value="NA-bd_OB_tRNA"/>
</dbReference>
<dbReference type="Proteomes" id="UP000070452">
    <property type="component" value="Unassembled WGS sequence"/>
</dbReference>
<gene>
    <name evidence="15 18" type="primary">polC</name>
    <name evidence="18" type="ORF">AWT83_10965</name>
</gene>
<dbReference type="GO" id="GO:0008408">
    <property type="term" value="F:3'-5' exonuclease activity"/>
    <property type="evidence" value="ECO:0007669"/>
    <property type="project" value="UniProtKB-UniRule"/>
</dbReference>
<evidence type="ECO:0000256" key="7">
    <source>
        <dbReference type="ARBA" id="ARBA00022705"/>
    </source>
</evidence>
<dbReference type="Pfam" id="PF00929">
    <property type="entry name" value="RNase_T"/>
    <property type="match status" value="1"/>
</dbReference>
<keyword evidence="5 15" id="KW-0808">Transferase</keyword>
<evidence type="ECO:0000256" key="14">
    <source>
        <dbReference type="ARBA" id="ARBA00070925"/>
    </source>
</evidence>
<dbReference type="InterPro" id="IPR029460">
    <property type="entry name" value="DNAPol_HHH"/>
</dbReference>
<evidence type="ECO:0000256" key="2">
    <source>
        <dbReference type="ARBA" id="ARBA00004496"/>
    </source>
</evidence>
<evidence type="ECO:0000256" key="11">
    <source>
        <dbReference type="ARBA" id="ARBA00022932"/>
    </source>
</evidence>
<evidence type="ECO:0000313" key="18">
    <source>
        <dbReference type="EMBL" id="KWX18962.1"/>
    </source>
</evidence>
<keyword evidence="4 15" id="KW-0963">Cytoplasm</keyword>
<dbReference type="InterPro" id="IPR004013">
    <property type="entry name" value="PHP_dom"/>
</dbReference>
<dbReference type="GO" id="GO:0003677">
    <property type="term" value="F:DNA binding"/>
    <property type="evidence" value="ECO:0007669"/>
    <property type="project" value="UniProtKB-UniRule"/>
</dbReference>
<evidence type="ECO:0000256" key="10">
    <source>
        <dbReference type="ARBA" id="ARBA00022839"/>
    </source>
</evidence>
<evidence type="ECO:0000256" key="1">
    <source>
        <dbReference type="ARBA" id="ARBA00003452"/>
    </source>
</evidence>
<dbReference type="SUPFAM" id="SSF89550">
    <property type="entry name" value="PHP domain-like"/>
    <property type="match status" value="1"/>
</dbReference>
<dbReference type="InterPro" id="IPR012337">
    <property type="entry name" value="RNaseH-like_sf"/>
</dbReference>
<evidence type="ECO:0000256" key="3">
    <source>
        <dbReference type="ARBA" id="ARBA00012417"/>
    </source>
</evidence>
<evidence type="ECO:0000256" key="12">
    <source>
        <dbReference type="ARBA" id="ARBA00025611"/>
    </source>
</evidence>
<dbReference type="InterPro" id="IPR011708">
    <property type="entry name" value="DNA_pol3_alpha_NTPase_dom"/>
</dbReference>
<dbReference type="Pfam" id="PF02811">
    <property type="entry name" value="PHP"/>
    <property type="match status" value="1"/>
</dbReference>
<protein>
    <recommendedName>
        <fullName evidence="14 15">DNA polymerase III PolC-type</fullName>
        <shortName evidence="15">PolIII</shortName>
        <ecNumber evidence="3 15">2.7.7.7</ecNumber>
    </recommendedName>
</protein>
<dbReference type="SMART" id="SM00481">
    <property type="entry name" value="POLIIIAc"/>
    <property type="match status" value="1"/>
</dbReference>
<feature type="domain" description="Polymerase/histidinol phosphatase N-terminal" evidence="17">
    <location>
        <begin position="341"/>
        <end position="408"/>
    </location>
</feature>
<dbReference type="Pfam" id="PF14480">
    <property type="entry name" value="DNA_pol3_a_NI"/>
    <property type="match status" value="1"/>
</dbReference>
<name>A0A132PAI9_ENTFC</name>
<evidence type="ECO:0000256" key="6">
    <source>
        <dbReference type="ARBA" id="ARBA00022695"/>
    </source>
</evidence>
<dbReference type="Pfam" id="PF01336">
    <property type="entry name" value="tRNA_anti-codon"/>
    <property type="match status" value="1"/>
</dbReference>
<dbReference type="Pfam" id="PF11490">
    <property type="entry name" value="DNA_pol3_a_NII"/>
    <property type="match status" value="1"/>
</dbReference>
<dbReference type="InterPro" id="IPR044923">
    <property type="entry name" value="PolC_middle_finger_sf"/>
</dbReference>
<dbReference type="NCBIfam" id="TIGR00573">
    <property type="entry name" value="dnaq"/>
    <property type="match status" value="1"/>
</dbReference>
<dbReference type="Gene3D" id="2.40.50.140">
    <property type="entry name" value="Nucleic acid-binding proteins"/>
    <property type="match status" value="1"/>
</dbReference>
<comment type="function">
    <text evidence="12">DNA polymerase III is a complex, multichain enzyme responsible for most of the replicative synthesis in bacteria. This DNA polymerase also exhibits 3' to 5' exonuclease activity. The alpha chain is the DNA polymerase.</text>
</comment>
<comment type="function">
    <text evidence="1 15">Required for replicative DNA synthesis. This DNA polymerase also exhibits 3' to 5' exonuclease activity.</text>
</comment>
<dbReference type="Gene3D" id="1.10.150.870">
    <property type="match status" value="1"/>
</dbReference>
<dbReference type="HAMAP" id="MF_00356">
    <property type="entry name" value="DNApol_PolC"/>
    <property type="match status" value="1"/>
</dbReference>
<evidence type="ECO:0000259" key="17">
    <source>
        <dbReference type="SMART" id="SM00481"/>
    </source>
</evidence>
<dbReference type="CDD" id="cd07435">
    <property type="entry name" value="PHP_PolIIIA_POLC"/>
    <property type="match status" value="1"/>
</dbReference>
<dbReference type="Pfam" id="PF17657">
    <property type="entry name" value="DNA_pol3_finger"/>
    <property type="match status" value="1"/>
</dbReference>
<dbReference type="CDD" id="cd06127">
    <property type="entry name" value="DEDDh"/>
    <property type="match status" value="1"/>
</dbReference>
<organism evidence="18 19">
    <name type="scientific">Enterococcus faecium</name>
    <name type="common">Streptococcus faecium</name>
    <dbReference type="NCBI Taxonomy" id="1352"/>
    <lineage>
        <taxon>Bacteria</taxon>
        <taxon>Bacillati</taxon>
        <taxon>Bacillota</taxon>
        <taxon>Bacilli</taxon>
        <taxon>Lactobacillales</taxon>
        <taxon>Enterococcaceae</taxon>
        <taxon>Enterococcus</taxon>
    </lineage>
</organism>
<dbReference type="NCBIfam" id="NF001688">
    <property type="entry name" value="PRK00448.1"/>
    <property type="match status" value="1"/>
</dbReference>
<dbReference type="InterPro" id="IPR004805">
    <property type="entry name" value="DnaE2/DnaE/PolC"/>
</dbReference>
<reference evidence="18 19" key="1">
    <citation type="submission" date="2016-01" db="EMBL/GenBank/DDBJ databases">
        <title>Molecular Mechanisms for transfer of large genomic segments between Enterococcus faecium strains.</title>
        <authorList>
            <person name="Garcia-Solache M.A."/>
            <person name="Lebreton F."/>
            <person name="Mclaughlin R.E."/>
            <person name="Whiteaker J.D."/>
            <person name="Gilmore M.S."/>
            <person name="Rice L.B."/>
        </authorList>
    </citation>
    <scope>NUCLEOTIDE SEQUENCE [LARGE SCALE GENOMIC DNA]</scope>
    <source>
        <strain evidence="18 19">D344RRF x C68</strain>
    </source>
</reference>
<dbReference type="GO" id="GO:0003887">
    <property type="term" value="F:DNA-directed DNA polymerase activity"/>
    <property type="evidence" value="ECO:0007669"/>
    <property type="project" value="UniProtKB-UniRule"/>
</dbReference>
<dbReference type="InterPro" id="IPR013520">
    <property type="entry name" value="Ribonucl_H"/>
</dbReference>
<dbReference type="SUPFAM" id="SSF50249">
    <property type="entry name" value="Nucleic acid-binding proteins"/>
    <property type="match status" value="1"/>
</dbReference>
<evidence type="ECO:0000256" key="13">
    <source>
        <dbReference type="ARBA" id="ARBA00049244"/>
    </source>
</evidence>
<dbReference type="Gene3D" id="6.10.140.1510">
    <property type="match status" value="1"/>
</dbReference>
<keyword evidence="8 15" id="KW-0540">Nuclease</keyword>
<dbReference type="EC" id="2.7.7.7" evidence="3 15"/>
<dbReference type="InterPro" id="IPR006054">
    <property type="entry name" value="DnaQ"/>
</dbReference>
<dbReference type="InterPro" id="IPR024754">
    <property type="entry name" value="DNA_PolC-like_N_II"/>
</dbReference>
<dbReference type="PANTHER" id="PTHR32294">
    <property type="entry name" value="DNA POLYMERASE III SUBUNIT ALPHA"/>
    <property type="match status" value="1"/>
</dbReference>
<keyword evidence="9 15" id="KW-0378">Hydrolase</keyword>
<dbReference type="InterPro" id="IPR006308">
    <property type="entry name" value="Pol_III_a_PolC-type_gram_pos"/>
</dbReference>
<evidence type="ECO:0000259" key="16">
    <source>
        <dbReference type="SMART" id="SM00479"/>
    </source>
</evidence>
<comment type="similarity">
    <text evidence="15">Belongs to the DNA polymerase type-C family. PolC subfamily.</text>
</comment>
<evidence type="ECO:0000313" key="19">
    <source>
        <dbReference type="Proteomes" id="UP000070452"/>
    </source>
</evidence>
<dbReference type="InterPro" id="IPR012340">
    <property type="entry name" value="NA-bd_OB-fold"/>
</dbReference>
<comment type="catalytic activity">
    <reaction evidence="13 15">
        <text>DNA(n) + a 2'-deoxyribonucleoside 5'-triphosphate = DNA(n+1) + diphosphate</text>
        <dbReference type="Rhea" id="RHEA:22508"/>
        <dbReference type="Rhea" id="RHEA-COMP:17339"/>
        <dbReference type="Rhea" id="RHEA-COMP:17340"/>
        <dbReference type="ChEBI" id="CHEBI:33019"/>
        <dbReference type="ChEBI" id="CHEBI:61560"/>
        <dbReference type="ChEBI" id="CHEBI:173112"/>
        <dbReference type="EC" id="2.7.7.7"/>
    </reaction>
</comment>
<dbReference type="PANTHER" id="PTHR32294:SF5">
    <property type="entry name" value="DNA POLYMERASE III POLC-TYPE"/>
    <property type="match status" value="1"/>
</dbReference>
<comment type="subcellular location">
    <subcellularLocation>
        <location evidence="2 15">Cytoplasm</location>
    </subcellularLocation>
</comment>
<evidence type="ECO:0000256" key="8">
    <source>
        <dbReference type="ARBA" id="ARBA00022722"/>
    </source>
</evidence>
<sequence length="1452" mass="164028">MSEKRDLFEKLLEQIQLEEAEKNHPLLTAGEMDSVVVHRKSRLWEFTLHFSKILPIMLYRSLTQHLTIAFKDIAQVKLNILADDQTFDEQLLQDYWAQALENQQCDTPLAQQVLKTQVPVIKDRKVILPIDSTGAISYLKQQYLPLVEELFVSYGFPKFRIEPEVDEQQAERVLKLFEERKQEQAEAFMKQAAESLVVHEQKKKERKEQSPALEGPIHIQLGRNIPADEPTTPMISIVEEERRVTLEGYVFDKEVRELRSKRKILTLKITDYTSSFIVKKFSNGEKDEQVFDAISVGSWLKVRGSIQEDTFVRDLVMNAQDIIEVKHTPRKDYAPEGEKRVELHVHSNMSTMDATNSISDLVAQAGKWGHRAIAITDHGGAQAFPEAHSAGKKAGVKILYGVEANVVDDGVPIAYNDAHEALSEATYVVFDVETTGLSAVYDTIIELAAVKMYKGNVIESFDEFIDPGHPLSRTTVDLTGITDGMVRGSKSEEEVLRMFLEFSKDTILVAHNAAFDMGFLNTSYARHGIPEAANPVIDTLELARYLYPQFKRFGLGVLSKKFGVSLEQHHRAIYDAEATGHLAWIFVKEAMDNHNMLYHDQLNEHIGEGDSYKRARPFHVTILAKNQAGLKDLFKLISMSNVEYFERVPRIPRSQLKKMRENLLIGSACDKGEIFEAMMQKGVEEARNRAKFYDYIEVMPKAVYAPLIEQELVKNEHDLEEIIQNLVEIGKSLDKIVVATGNVHYLNEEDAIYRKILINSMGGANPLNRHSLPDVHFRTTDEMLTAFHFLGEETAKEIVVENTNKIADICEEVIPVKDELYTPKIPGSEDEISELSYTKAKQMYGDPLPEIIQKRLKKELNSINGNGFSVIYLIAQKLVHKSNEDGYLVGSRGSVGSSFVATMTGITEVNPLAPHYYCPECQYSEFFEDGTYGSGFDMPEKQCPKCGARLNKDGHDIPFETFLGFHGDKVPDIDLNFSGDYQAEAHNYTKVLFGEDYVYRAGTIGTVADKTAYGYVKGYERDNNLQFRSAEVDRLAKGATGVKRTTGQHPGGIIVIPDYMDVYDFTPIQYPADDQNSEWKTTHFDFHSIHDNVLKLDILGHDDPTVIRMLQDLSGIDPQTIPTDDPEVMRIFAGPEVLGVSQEQIYSKTGTLGIPEFGTRFVRGMLEETHPTTFAELLQISGLSHGTDVWLGNAEELIRRGDATLAEVIGCRDDIMVYLIHAGLDSGMAFKIMETVRKGQWNKIPDELRETYLSAMKENNVPDWYIDSCSKIKYMFPKAHAAAYVLMALRVAYFKVYFPILYYCAYFSVRADDFDLVSMCKGKDAVKQAMKEITDKGLDASVKEKNQLTVLELANEMLERGFKFGMIDLYKSDAVNFVIEGDTLIAPFRAVPSLGTNVAKQIVEARKDGPFLSKEDLATRGKVSKTLIEYMNDNGVLKDLPDENQLSLFDML</sequence>
<keyword evidence="7 15" id="KW-0235">DNA replication</keyword>
<comment type="caution">
    <text evidence="18">The sequence shown here is derived from an EMBL/GenBank/DDBJ whole genome shotgun (WGS) entry which is preliminary data.</text>
</comment>
<dbReference type="SMART" id="SM00479">
    <property type="entry name" value="EXOIII"/>
    <property type="match status" value="1"/>
</dbReference>
<dbReference type="InterPro" id="IPR040982">
    <property type="entry name" value="DNA_pol3_finger"/>
</dbReference>
<evidence type="ECO:0000256" key="9">
    <source>
        <dbReference type="ARBA" id="ARBA00022801"/>
    </source>
</evidence>
<dbReference type="InterPro" id="IPR003141">
    <property type="entry name" value="Pol/His_phosphatase_N"/>
</dbReference>
<evidence type="ECO:0000256" key="5">
    <source>
        <dbReference type="ARBA" id="ARBA00022679"/>
    </source>
</evidence>
<dbReference type="SUPFAM" id="SSF53098">
    <property type="entry name" value="Ribonuclease H-like"/>
    <property type="match status" value="1"/>
</dbReference>
<dbReference type="Gene3D" id="3.30.420.10">
    <property type="entry name" value="Ribonuclease H-like superfamily/Ribonuclease H"/>
    <property type="match status" value="1"/>
</dbReference>
<dbReference type="NCBIfam" id="TIGR01405">
    <property type="entry name" value="polC_Gram_pos"/>
    <property type="match status" value="1"/>
</dbReference>
<feature type="domain" description="Exonuclease" evidence="16">
    <location>
        <begin position="426"/>
        <end position="592"/>
    </location>
</feature>
<keyword evidence="10 15" id="KW-0269">Exonuclease</keyword>
<accession>A0A132PAI9</accession>
<evidence type="ECO:0000256" key="15">
    <source>
        <dbReference type="HAMAP-Rule" id="MF_00356"/>
    </source>
</evidence>
<dbReference type="InterPro" id="IPR036397">
    <property type="entry name" value="RNaseH_sf"/>
</dbReference>
<dbReference type="FunFam" id="3.30.420.10:FF:000045">
    <property type="entry name" value="3'-5' exonuclease DinG"/>
    <property type="match status" value="1"/>
</dbReference>
<dbReference type="SUPFAM" id="SSF160975">
    <property type="entry name" value="AF1531-like"/>
    <property type="match status" value="1"/>
</dbReference>
<evidence type="ECO:0000256" key="4">
    <source>
        <dbReference type="ARBA" id="ARBA00022490"/>
    </source>
</evidence>
<dbReference type="GO" id="GO:0005737">
    <property type="term" value="C:cytoplasm"/>
    <property type="evidence" value="ECO:0007669"/>
    <property type="project" value="UniProtKB-SubCell"/>
</dbReference>
<proteinExistence type="inferred from homology"/>
<dbReference type="RefSeq" id="WP_002317621.1">
    <property type="nucleotide sequence ID" value="NZ_JAHQCZ010000001.1"/>
</dbReference>
<dbReference type="Pfam" id="PF07733">
    <property type="entry name" value="DNA_pol3_alpha"/>
    <property type="match status" value="2"/>
</dbReference>
<dbReference type="Gene3D" id="3.20.20.140">
    <property type="entry name" value="Metal-dependent hydrolases"/>
    <property type="match status" value="1"/>
</dbReference>
<dbReference type="EMBL" id="LRHK01000001">
    <property type="protein sequence ID" value="KWX18962.1"/>
    <property type="molecule type" value="Genomic_DNA"/>
</dbReference>
<dbReference type="Pfam" id="PF14579">
    <property type="entry name" value="HHH_6"/>
    <property type="match status" value="1"/>
</dbReference>
<dbReference type="Gene3D" id="1.10.150.700">
    <property type="entry name" value="PolC, middle finger domain"/>
    <property type="match status" value="1"/>
</dbReference>
<dbReference type="GO" id="GO:0006261">
    <property type="term" value="P:DNA-templated DNA replication"/>
    <property type="evidence" value="ECO:0007669"/>
    <property type="project" value="UniProtKB-UniRule"/>
</dbReference>
<dbReference type="Gene3D" id="3.30.1900.20">
    <property type="match status" value="2"/>
</dbReference>
<keyword evidence="11 15" id="KW-0239">DNA-directed DNA polymerase</keyword>
<dbReference type="InterPro" id="IPR016195">
    <property type="entry name" value="Pol/histidinol_Pase-like"/>
</dbReference>
<dbReference type="CDD" id="cd04484">
    <property type="entry name" value="polC_OBF"/>
    <property type="match status" value="1"/>
</dbReference>
<keyword evidence="6 15" id="KW-0548">Nucleotidyltransferase</keyword>